<sequence>MAVPTLSKEQAKELLVQACGVLCNQDSKQQIRIAMDEAQAKAGGDPLAVQIARAGAAIPLAASIVGGTFAKYGFDDDARMLAVMQIQMHALGDADMSSRLSVLMDALQGISSD</sequence>
<gene>
    <name evidence="1" type="ORF">NSCI0253_LOCUS15375</name>
</gene>
<evidence type="ECO:0000313" key="1">
    <source>
        <dbReference type="EMBL" id="CAD8841027.1"/>
    </source>
</evidence>
<accession>A0A7S1F313</accession>
<dbReference type="EMBL" id="HBFQ01021940">
    <property type="protein sequence ID" value="CAD8841027.1"/>
    <property type="molecule type" value="Transcribed_RNA"/>
</dbReference>
<proteinExistence type="predicted"/>
<reference evidence="1" key="1">
    <citation type="submission" date="2021-01" db="EMBL/GenBank/DDBJ databases">
        <authorList>
            <person name="Corre E."/>
            <person name="Pelletier E."/>
            <person name="Niang G."/>
            <person name="Scheremetjew M."/>
            <person name="Finn R."/>
            <person name="Kale V."/>
            <person name="Holt S."/>
            <person name="Cochrane G."/>
            <person name="Meng A."/>
            <person name="Brown T."/>
            <person name="Cohen L."/>
        </authorList>
    </citation>
    <scope>NUCLEOTIDE SEQUENCE</scope>
</reference>
<evidence type="ECO:0008006" key="2">
    <source>
        <dbReference type="Google" id="ProtNLM"/>
    </source>
</evidence>
<name>A0A7S1F313_NOCSC</name>
<dbReference type="AlphaFoldDB" id="A0A7S1F313"/>
<organism evidence="1">
    <name type="scientific">Noctiluca scintillans</name>
    <name type="common">Sea sparkle</name>
    <name type="synonym">Red tide dinoflagellate</name>
    <dbReference type="NCBI Taxonomy" id="2966"/>
    <lineage>
        <taxon>Eukaryota</taxon>
        <taxon>Sar</taxon>
        <taxon>Alveolata</taxon>
        <taxon>Dinophyceae</taxon>
        <taxon>Noctilucales</taxon>
        <taxon>Noctilucaceae</taxon>
        <taxon>Noctiluca</taxon>
    </lineage>
</organism>
<protein>
    <recommendedName>
        <fullName evidence="2">Protein C10</fullName>
    </recommendedName>
</protein>